<evidence type="ECO:0000256" key="6">
    <source>
        <dbReference type="RuleBase" id="RU361157"/>
    </source>
</evidence>
<dbReference type="InterPro" id="IPR000412">
    <property type="entry name" value="ABC_2_transport"/>
</dbReference>
<keyword evidence="6" id="KW-1003">Cell membrane</keyword>
<keyword evidence="3 6" id="KW-1133">Transmembrane helix</keyword>
<dbReference type="GO" id="GO:0046677">
    <property type="term" value="P:response to antibiotic"/>
    <property type="evidence" value="ECO:0007669"/>
    <property type="project" value="UniProtKB-KW"/>
</dbReference>
<evidence type="ECO:0000256" key="5">
    <source>
        <dbReference type="ARBA" id="ARBA00023251"/>
    </source>
</evidence>
<dbReference type="InterPro" id="IPR052902">
    <property type="entry name" value="ABC-2_transporter"/>
</dbReference>
<keyword evidence="6" id="KW-0813">Transport</keyword>
<protein>
    <recommendedName>
        <fullName evidence="6">Transport permease protein</fullName>
    </recommendedName>
</protein>
<dbReference type="RefSeq" id="WP_173092933.1">
    <property type="nucleotide sequence ID" value="NZ_CP053892.1"/>
</dbReference>
<evidence type="ECO:0000256" key="3">
    <source>
        <dbReference type="ARBA" id="ARBA00022989"/>
    </source>
</evidence>
<feature type="transmembrane region" description="Helical" evidence="6">
    <location>
        <begin position="235"/>
        <end position="256"/>
    </location>
</feature>
<evidence type="ECO:0000256" key="1">
    <source>
        <dbReference type="ARBA" id="ARBA00004141"/>
    </source>
</evidence>
<dbReference type="GO" id="GO:0043190">
    <property type="term" value="C:ATP-binding cassette (ABC) transporter complex"/>
    <property type="evidence" value="ECO:0007669"/>
    <property type="project" value="InterPro"/>
</dbReference>
<comment type="subcellular location">
    <subcellularLocation>
        <location evidence="6">Cell membrane</location>
        <topology evidence="6">Multi-pass membrane protein</topology>
    </subcellularLocation>
    <subcellularLocation>
        <location evidence="1">Membrane</location>
        <topology evidence="1">Multi-pass membrane protein</topology>
    </subcellularLocation>
</comment>
<sequence length="259" mass="27713">MSANTATPPAASPGSALWRLTRAEFRLYLRDRVGPIWGVGFPLLLLIIFGNIPSFNHAKHVYGGLTELDIYVPVLVAFSLAILSLTALPSTLAGYREKGVLRRLETTPIGPARVLGAQLAVNLVTALVTLVVFLAVAKFAFDVVLPKQFGGFVLAWVLAAAQLMAIGLFIAAVTPTRSAAQAIGTVLFFPMMFFAGLWLPIEEMPSILRTISHDTPLGAAVRALKDASGGHFPPAASLLIMVGYAVVFGAAAARWFRWE</sequence>
<evidence type="ECO:0000313" key="8">
    <source>
        <dbReference type="EMBL" id="QKG19174.1"/>
    </source>
</evidence>
<dbReference type="EMBL" id="CP053892">
    <property type="protein sequence ID" value="QKG19174.1"/>
    <property type="molecule type" value="Genomic_DNA"/>
</dbReference>
<feature type="transmembrane region" description="Helical" evidence="6">
    <location>
        <begin position="32"/>
        <end position="50"/>
    </location>
</feature>
<evidence type="ECO:0000256" key="4">
    <source>
        <dbReference type="ARBA" id="ARBA00023136"/>
    </source>
</evidence>
<keyword evidence="4 6" id="KW-0472">Membrane</keyword>
<dbReference type="InterPro" id="IPR013525">
    <property type="entry name" value="ABC2_TM"/>
</dbReference>
<dbReference type="PANTHER" id="PTHR43027">
    <property type="entry name" value="DOXORUBICIN RESISTANCE ABC TRANSPORTER PERMEASE PROTEIN DRRC-RELATED"/>
    <property type="match status" value="1"/>
</dbReference>
<keyword evidence="2 6" id="KW-0812">Transmembrane</keyword>
<keyword evidence="5" id="KW-0046">Antibiotic resistance</keyword>
<accession>A0A7D3VRT9</accession>
<dbReference type="GO" id="GO:0140359">
    <property type="term" value="F:ABC-type transporter activity"/>
    <property type="evidence" value="ECO:0007669"/>
    <property type="project" value="InterPro"/>
</dbReference>
<feature type="domain" description="ABC transmembrane type-2" evidence="7">
    <location>
        <begin position="33"/>
        <end position="259"/>
    </location>
</feature>
<dbReference type="PANTHER" id="PTHR43027:SF2">
    <property type="entry name" value="TRANSPORT PERMEASE PROTEIN"/>
    <property type="match status" value="1"/>
</dbReference>
<dbReference type="PRINTS" id="PR00164">
    <property type="entry name" value="ABC2TRNSPORT"/>
</dbReference>
<keyword evidence="9" id="KW-1185">Reference proteome</keyword>
<evidence type="ECO:0000256" key="2">
    <source>
        <dbReference type="ARBA" id="ARBA00022692"/>
    </source>
</evidence>
<organism evidence="8 9">
    <name type="scientific">Actinomadura verrucosospora</name>
    <dbReference type="NCBI Taxonomy" id="46165"/>
    <lineage>
        <taxon>Bacteria</taxon>
        <taxon>Bacillati</taxon>
        <taxon>Actinomycetota</taxon>
        <taxon>Actinomycetes</taxon>
        <taxon>Streptosporangiales</taxon>
        <taxon>Thermomonosporaceae</taxon>
        <taxon>Actinomadura</taxon>
    </lineage>
</organism>
<dbReference type="Pfam" id="PF01061">
    <property type="entry name" value="ABC2_membrane"/>
    <property type="match status" value="1"/>
</dbReference>
<name>A0A7D3VRT9_ACTVE</name>
<gene>
    <name evidence="8" type="ORF">ACTIVE_0810</name>
</gene>
<dbReference type="InterPro" id="IPR047817">
    <property type="entry name" value="ABC2_TM_bact-type"/>
</dbReference>
<reference evidence="8 9" key="1">
    <citation type="submission" date="2020-05" db="EMBL/GenBank/DDBJ databases">
        <title>Actinomadura verrucosospora NRRL-B18236 (PFL_A860) Genome sequencing and assembly.</title>
        <authorList>
            <person name="Samborskyy M."/>
        </authorList>
    </citation>
    <scope>NUCLEOTIDE SEQUENCE [LARGE SCALE GENOMIC DNA]</scope>
    <source>
        <strain evidence="8 9">NRRL:B18236</strain>
    </source>
</reference>
<feature type="transmembrane region" description="Helical" evidence="6">
    <location>
        <begin position="149"/>
        <end position="170"/>
    </location>
</feature>
<feature type="transmembrane region" description="Helical" evidence="6">
    <location>
        <begin position="114"/>
        <end position="137"/>
    </location>
</feature>
<dbReference type="PIRSF" id="PIRSF006648">
    <property type="entry name" value="DrrB"/>
    <property type="match status" value="1"/>
</dbReference>
<evidence type="ECO:0000259" key="7">
    <source>
        <dbReference type="PROSITE" id="PS51012"/>
    </source>
</evidence>
<dbReference type="Proteomes" id="UP000501240">
    <property type="component" value="Chromosome"/>
</dbReference>
<evidence type="ECO:0000313" key="9">
    <source>
        <dbReference type="Proteomes" id="UP000501240"/>
    </source>
</evidence>
<proteinExistence type="inferred from homology"/>
<dbReference type="AlphaFoldDB" id="A0A7D3VRT9"/>
<comment type="similarity">
    <text evidence="6">Belongs to the ABC-2 integral membrane protein family.</text>
</comment>
<feature type="transmembrane region" description="Helical" evidence="6">
    <location>
        <begin position="70"/>
        <end position="93"/>
    </location>
</feature>
<feature type="transmembrane region" description="Helical" evidence="6">
    <location>
        <begin position="182"/>
        <end position="201"/>
    </location>
</feature>
<dbReference type="PROSITE" id="PS51012">
    <property type="entry name" value="ABC_TM2"/>
    <property type="match status" value="1"/>
</dbReference>